<organism evidence="2 3">
    <name type="scientific">Sphaerosporella brunnea</name>
    <dbReference type="NCBI Taxonomy" id="1250544"/>
    <lineage>
        <taxon>Eukaryota</taxon>
        <taxon>Fungi</taxon>
        <taxon>Dikarya</taxon>
        <taxon>Ascomycota</taxon>
        <taxon>Pezizomycotina</taxon>
        <taxon>Pezizomycetes</taxon>
        <taxon>Pezizales</taxon>
        <taxon>Pyronemataceae</taxon>
        <taxon>Sphaerosporella</taxon>
    </lineage>
</organism>
<protein>
    <submittedName>
        <fullName evidence="2">Uncharacterized protein</fullName>
    </submittedName>
</protein>
<feature type="region of interest" description="Disordered" evidence="1">
    <location>
        <begin position="114"/>
        <end position="152"/>
    </location>
</feature>
<name>A0A5J5EQW9_9PEZI</name>
<dbReference type="AlphaFoldDB" id="A0A5J5EQW9"/>
<sequence>MSAAKAVLQLDYSRRSSFFKTLSGHYDALCQHFPEKLILTPQFPKPKKFKGYLHQHKVLLRLEAPHLPRSRKGTVRHDVYCTWCHAEPESEFKPGKGHWKMDAGHTTSSFLNKHVKNRHPGVPWNEAEEKRELEGVPETENPNKQYQGLGKRSAHEAGLVVEKVPSWKYRKAGSKISLRKFRRLLLEFFISANITTSVVENPQFHELLEYLDSSGGSVEWLRAKVMFGNHVARRTAVT</sequence>
<accession>A0A5J5EQW9</accession>
<proteinExistence type="predicted"/>
<dbReference type="Proteomes" id="UP000326924">
    <property type="component" value="Unassembled WGS sequence"/>
</dbReference>
<reference evidence="2 3" key="1">
    <citation type="submission" date="2019-09" db="EMBL/GenBank/DDBJ databases">
        <title>Draft genome of the ectomycorrhizal ascomycete Sphaerosporella brunnea.</title>
        <authorList>
            <consortium name="DOE Joint Genome Institute"/>
            <person name="Benucci G.M."/>
            <person name="Marozzi G."/>
            <person name="Antonielli L."/>
            <person name="Sanchez S."/>
            <person name="Marco P."/>
            <person name="Wang X."/>
            <person name="Falini L.B."/>
            <person name="Barry K."/>
            <person name="Haridas S."/>
            <person name="Lipzen A."/>
            <person name="Labutti K."/>
            <person name="Grigoriev I.V."/>
            <person name="Murat C."/>
            <person name="Martin F."/>
            <person name="Albertini E."/>
            <person name="Donnini D."/>
            <person name="Bonito G."/>
        </authorList>
    </citation>
    <scope>NUCLEOTIDE SEQUENCE [LARGE SCALE GENOMIC DNA]</scope>
    <source>
        <strain evidence="2 3">Sb_GMNB300</strain>
    </source>
</reference>
<gene>
    <name evidence="2" type="ORF">FN846DRAFT_909323</name>
</gene>
<dbReference type="EMBL" id="VXIS01000156">
    <property type="protein sequence ID" value="KAA8900245.1"/>
    <property type="molecule type" value="Genomic_DNA"/>
</dbReference>
<keyword evidence="3" id="KW-1185">Reference proteome</keyword>
<evidence type="ECO:0000256" key="1">
    <source>
        <dbReference type="SAM" id="MobiDB-lite"/>
    </source>
</evidence>
<dbReference type="InParanoid" id="A0A5J5EQW9"/>
<evidence type="ECO:0000313" key="3">
    <source>
        <dbReference type="Proteomes" id="UP000326924"/>
    </source>
</evidence>
<comment type="caution">
    <text evidence="2">The sequence shown here is derived from an EMBL/GenBank/DDBJ whole genome shotgun (WGS) entry which is preliminary data.</text>
</comment>
<evidence type="ECO:0000313" key="2">
    <source>
        <dbReference type="EMBL" id="KAA8900245.1"/>
    </source>
</evidence>